<protein>
    <submittedName>
        <fullName evidence="1">Uncharacterized protein</fullName>
    </submittedName>
</protein>
<reference evidence="1" key="1">
    <citation type="submission" date="2020-03" db="EMBL/GenBank/DDBJ databases">
        <title>The deep terrestrial virosphere.</title>
        <authorList>
            <person name="Holmfeldt K."/>
            <person name="Nilsson E."/>
            <person name="Simone D."/>
            <person name="Lopez-Fernandez M."/>
            <person name="Wu X."/>
            <person name="de Brujin I."/>
            <person name="Lundin D."/>
            <person name="Andersson A."/>
            <person name="Bertilsson S."/>
            <person name="Dopson M."/>
        </authorList>
    </citation>
    <scope>NUCLEOTIDE SEQUENCE</scope>
    <source>
        <strain evidence="1">MM415A01955</strain>
    </source>
</reference>
<accession>A0A6M3JZA3</accession>
<name>A0A6M3JZA3_9ZZZZ</name>
<evidence type="ECO:0000313" key="1">
    <source>
        <dbReference type="EMBL" id="QJA74651.1"/>
    </source>
</evidence>
<gene>
    <name evidence="1" type="ORF">MM415A01955_0002</name>
</gene>
<organism evidence="1">
    <name type="scientific">viral metagenome</name>
    <dbReference type="NCBI Taxonomy" id="1070528"/>
    <lineage>
        <taxon>unclassified sequences</taxon>
        <taxon>metagenomes</taxon>
        <taxon>organismal metagenomes</taxon>
    </lineage>
</organism>
<dbReference type="EMBL" id="MT142112">
    <property type="protein sequence ID" value="QJA74651.1"/>
    <property type="molecule type" value="Genomic_DNA"/>
</dbReference>
<proteinExistence type="predicted"/>
<sequence length="161" mass="18009">MFTFTKSKNIPLTLQLIKSDGTIEQGATVSYIIYDANASTIIVTQKSAIWNNNLQGYFDWLEVAADWQEQREGNYILRWSISGVAGFPETIVDNIQITPGGIEGNFTVTEFANIIFSILANKSSIINNIIKFRDYADTKDRITATVDNKGNRLSITIDCDD</sequence>
<dbReference type="AlphaFoldDB" id="A0A6M3JZA3"/>